<evidence type="ECO:0000313" key="1">
    <source>
        <dbReference type="EMBL" id="GGF51666.1"/>
    </source>
</evidence>
<protein>
    <submittedName>
        <fullName evidence="1">Uncharacterized protein</fullName>
    </submittedName>
</protein>
<reference evidence="1 2" key="1">
    <citation type="journal article" date="2019" name="Int. J. Syst. Evol. Microbiol.">
        <title>The Global Catalogue of Microorganisms (GCM) 10K type strain sequencing project: providing services to taxonomists for standard genome sequencing and annotation.</title>
        <authorList>
            <consortium name="The Broad Institute Genomics Platform"/>
            <consortium name="The Broad Institute Genome Sequencing Center for Infectious Disease"/>
            <person name="Wu L."/>
            <person name="Ma J."/>
        </authorList>
    </citation>
    <scope>NUCLEOTIDE SEQUENCE [LARGE SCALE GENOMIC DNA]</scope>
    <source>
        <strain evidence="1 2">CGMCC 1.12720</strain>
    </source>
</reference>
<sequence length="192" mass="21356">MHPADLPPFPARLPLLTPRLTLRPYVPSDEAAFFAVLGKDRARLQEAFPARLAAVQTSADAGRILESFDLDWHTKRMFVLGIWRTAGGQYLGDISLKPTWARTVTAEIGYYLASEAEGYGYAREALTAAVQLGFSPIINADRLVIRCRVDNPRSCAVAVANGFQLVPPQPRLWSPRKLEKESDILHFALNRP</sequence>
<evidence type="ECO:0000313" key="2">
    <source>
        <dbReference type="Proteomes" id="UP000605392"/>
    </source>
</evidence>
<name>A0ACB5PLY7_9BACT</name>
<keyword evidence="2" id="KW-1185">Reference proteome</keyword>
<dbReference type="Proteomes" id="UP000605392">
    <property type="component" value="Unassembled WGS sequence"/>
</dbReference>
<dbReference type="EMBL" id="BMFN01000001">
    <property type="protein sequence ID" value="GGF51666.1"/>
    <property type="molecule type" value="Genomic_DNA"/>
</dbReference>
<organism evidence="1 2">
    <name type="scientific">Hymenobacter qilianensis</name>
    <dbReference type="NCBI Taxonomy" id="1385715"/>
    <lineage>
        <taxon>Bacteria</taxon>
        <taxon>Pseudomonadati</taxon>
        <taxon>Bacteroidota</taxon>
        <taxon>Cytophagia</taxon>
        <taxon>Cytophagales</taxon>
        <taxon>Hymenobacteraceae</taxon>
        <taxon>Hymenobacter</taxon>
    </lineage>
</organism>
<accession>A0ACB5PLY7</accession>
<comment type="caution">
    <text evidence="1">The sequence shown here is derived from an EMBL/GenBank/DDBJ whole genome shotgun (WGS) entry which is preliminary data.</text>
</comment>
<gene>
    <name evidence="1" type="ORF">GCM10011375_03920</name>
</gene>
<proteinExistence type="predicted"/>